<dbReference type="InterPro" id="IPR020631">
    <property type="entry name" value="THF_DH/CycHdrlase_NAD-bd_dom"/>
</dbReference>
<dbReference type="PANTHER" id="PTHR48099:SF3">
    <property type="entry name" value="METHYLENETETRAHYDROFOLATE DEHYDROGENASE [NAD(+)]"/>
    <property type="match status" value="1"/>
</dbReference>
<dbReference type="GO" id="GO:0004487">
    <property type="term" value="F:methylenetetrahydrofolate dehydrogenase (NAD+) activity"/>
    <property type="evidence" value="ECO:0007669"/>
    <property type="project" value="TreeGrafter"/>
</dbReference>
<dbReference type="InterPro" id="IPR046346">
    <property type="entry name" value="Aminoacid_DH-like_N_sf"/>
</dbReference>
<dbReference type="STRING" id="4999.A0A1Y1USG5"/>
<dbReference type="Pfam" id="PF00763">
    <property type="entry name" value="THF_DHG_CYH"/>
    <property type="match status" value="1"/>
</dbReference>
<dbReference type="Proteomes" id="UP000193218">
    <property type="component" value="Unassembled WGS sequence"/>
</dbReference>
<feature type="region of interest" description="Disordered" evidence="1">
    <location>
        <begin position="126"/>
        <end position="157"/>
    </location>
</feature>
<dbReference type="PANTHER" id="PTHR48099">
    <property type="entry name" value="C-1-TETRAHYDROFOLATE SYNTHASE, CYTOPLASMIC-RELATED"/>
    <property type="match status" value="1"/>
</dbReference>
<feature type="compositionally biased region" description="Low complexity" evidence="1">
    <location>
        <begin position="127"/>
        <end position="137"/>
    </location>
</feature>
<dbReference type="Gene3D" id="3.40.50.10860">
    <property type="entry name" value="Leucine Dehydrogenase, chain A, domain 1"/>
    <property type="match status" value="1"/>
</dbReference>
<evidence type="ECO:0000313" key="4">
    <source>
        <dbReference type="EMBL" id="ORX40939.1"/>
    </source>
</evidence>
<dbReference type="RefSeq" id="XP_021874618.1">
    <property type="nucleotide sequence ID" value="XM_022017727.1"/>
</dbReference>
<dbReference type="GO" id="GO:0005829">
    <property type="term" value="C:cytosol"/>
    <property type="evidence" value="ECO:0007669"/>
    <property type="project" value="TreeGrafter"/>
</dbReference>
<dbReference type="InterPro" id="IPR020630">
    <property type="entry name" value="THF_DH/CycHdrlase_cat_dom"/>
</dbReference>
<name>A0A1Y1USG5_9TREE</name>
<evidence type="ECO:0008006" key="6">
    <source>
        <dbReference type="Google" id="ProtNLM"/>
    </source>
</evidence>
<dbReference type="InParanoid" id="A0A1Y1USG5"/>
<comment type="caution">
    <text evidence="4">The sequence shown here is derived from an EMBL/GenBank/DDBJ whole genome shotgun (WGS) entry which is preliminary data.</text>
</comment>
<evidence type="ECO:0000256" key="1">
    <source>
        <dbReference type="SAM" id="MobiDB-lite"/>
    </source>
</evidence>
<keyword evidence="5" id="KW-1185">Reference proteome</keyword>
<proteinExistence type="predicted"/>
<dbReference type="SUPFAM" id="SSF51735">
    <property type="entry name" value="NAD(P)-binding Rossmann-fold domains"/>
    <property type="match status" value="1"/>
</dbReference>
<organism evidence="4 5">
    <name type="scientific">Kockovaella imperatae</name>
    <dbReference type="NCBI Taxonomy" id="4999"/>
    <lineage>
        <taxon>Eukaryota</taxon>
        <taxon>Fungi</taxon>
        <taxon>Dikarya</taxon>
        <taxon>Basidiomycota</taxon>
        <taxon>Agaricomycotina</taxon>
        <taxon>Tremellomycetes</taxon>
        <taxon>Tremellales</taxon>
        <taxon>Cuniculitremaceae</taxon>
        <taxon>Kockovaella</taxon>
    </lineage>
</organism>
<dbReference type="GeneID" id="33559536"/>
<evidence type="ECO:0000259" key="3">
    <source>
        <dbReference type="Pfam" id="PF02882"/>
    </source>
</evidence>
<dbReference type="Gene3D" id="3.40.50.720">
    <property type="entry name" value="NAD(P)-binding Rossmann-like Domain"/>
    <property type="match status" value="1"/>
</dbReference>
<feature type="domain" description="Tetrahydrofolate dehydrogenase/cyclohydrolase NAD(P)-binding" evidence="3">
    <location>
        <begin position="371"/>
        <end position="432"/>
    </location>
</feature>
<reference evidence="4 5" key="1">
    <citation type="submission" date="2017-03" db="EMBL/GenBank/DDBJ databases">
        <title>Widespread Adenine N6-methylation of Active Genes in Fungi.</title>
        <authorList>
            <consortium name="DOE Joint Genome Institute"/>
            <person name="Mondo S.J."/>
            <person name="Dannebaum R.O."/>
            <person name="Kuo R.C."/>
            <person name="Louie K.B."/>
            <person name="Bewick A.J."/>
            <person name="Labutti K."/>
            <person name="Haridas S."/>
            <person name="Kuo A."/>
            <person name="Salamov A."/>
            <person name="Ahrendt S.R."/>
            <person name="Lau R."/>
            <person name="Bowen B.P."/>
            <person name="Lipzen A."/>
            <person name="Sullivan W."/>
            <person name="Andreopoulos W.B."/>
            <person name="Clum A."/>
            <person name="Lindquist E."/>
            <person name="Daum C."/>
            <person name="Northen T.R."/>
            <person name="Ramamoorthy G."/>
            <person name="Schmitz R.J."/>
            <person name="Gryganskyi A."/>
            <person name="Culley D."/>
            <person name="Magnuson J."/>
            <person name="James T.Y."/>
            <person name="O'Malley M.A."/>
            <person name="Stajich J.E."/>
            <person name="Spatafora J.W."/>
            <person name="Visel A."/>
            <person name="Grigoriev I.V."/>
        </authorList>
    </citation>
    <scope>NUCLEOTIDE SEQUENCE [LARGE SCALE GENOMIC DNA]</scope>
    <source>
        <strain evidence="4 5">NRRL Y-17943</strain>
    </source>
</reference>
<dbReference type="InterPro" id="IPR036291">
    <property type="entry name" value="NAD(P)-bd_dom_sf"/>
</dbReference>
<dbReference type="OrthoDB" id="41403at2759"/>
<dbReference type="Pfam" id="PF02882">
    <property type="entry name" value="THF_DHG_CYH_C"/>
    <property type="match status" value="1"/>
</dbReference>
<accession>A0A1Y1USG5</accession>
<gene>
    <name evidence="4" type="ORF">BD324DRAFT_647842</name>
</gene>
<feature type="domain" description="Tetrahydrofolate dehydrogenase/cyclohydrolase catalytic" evidence="2">
    <location>
        <begin position="231"/>
        <end position="344"/>
    </location>
</feature>
<dbReference type="SUPFAM" id="SSF53223">
    <property type="entry name" value="Aminoacid dehydrogenase-like, N-terminal domain"/>
    <property type="match status" value="1"/>
</dbReference>
<dbReference type="AlphaFoldDB" id="A0A1Y1USG5"/>
<dbReference type="EMBL" id="NBSH01000001">
    <property type="protein sequence ID" value="ORX40939.1"/>
    <property type="molecule type" value="Genomic_DNA"/>
</dbReference>
<evidence type="ECO:0000313" key="5">
    <source>
        <dbReference type="Proteomes" id="UP000193218"/>
    </source>
</evidence>
<sequence>MASEARVVDSTPCSPTIEHCLADLHLYRMGGGVNALVTESIDPLDARPHSPIISRSSISMPIDYQPVNTNSGIRRATAPTKIDFSGVSQGFTPESPPLSSPMIRESRVSIPHFPFAPSPGVFPARASFSRSSSSSSSTLVGSPERKHGVLLGTSPSRPPITIELDPCSPLSFPFPRRPSLSGTPFDYSHGPLFPTRPMMGRRKSSYRSVMTDLASLEFEDEGKEGQTFSPKELADRLQSHVVAKAGERDQRIRIVGILASDDSGCKTYASALSKSSCKLGFDFEIRNVDVSSEAEANRLVKVKEAIEEVNGDKSVNGLFLFLPLFTAEEDKQLRDAIAPRLDIEGISSASLAVSGTRPCTLALDGSDVTYPCTPLAVAHILKALGAFESAPVGSRLQGKVVTVINRSETVGKPLACLLANEGAQVYSIDINGTHMLVPKIKLPALTPANSTEPIVDAQKGDPQIDVSPFFTTHSAPSLPMDTCLLLSDIVISAVPSSTFKIPTTSLQFGSTCINLSEHNNFSDNVKTRAKWFVPRVGSITRLMVLCNALESAA</sequence>
<dbReference type="GO" id="GO:0009113">
    <property type="term" value="P:purine nucleobase biosynthetic process"/>
    <property type="evidence" value="ECO:0007669"/>
    <property type="project" value="TreeGrafter"/>
</dbReference>
<evidence type="ECO:0000259" key="2">
    <source>
        <dbReference type="Pfam" id="PF00763"/>
    </source>
</evidence>
<protein>
    <recommendedName>
        <fullName evidence="6">Tetrahydrofolate dehydrogenase/cyclohydrolase</fullName>
    </recommendedName>
</protein>
<dbReference type="GO" id="GO:0004488">
    <property type="term" value="F:methylenetetrahydrofolate dehydrogenase (NADP+) activity"/>
    <property type="evidence" value="ECO:0007669"/>
    <property type="project" value="InterPro"/>
</dbReference>